<dbReference type="Proteomes" id="UP000270924">
    <property type="component" value="Unassembled WGS sequence"/>
</dbReference>
<dbReference type="AlphaFoldDB" id="A0A3P7E1X0"/>
<gene>
    <name evidence="2" type="ORF">WBA_LOCUS6802</name>
</gene>
<feature type="region of interest" description="Disordered" evidence="1">
    <location>
        <begin position="1"/>
        <end position="99"/>
    </location>
</feature>
<evidence type="ECO:0000313" key="3">
    <source>
        <dbReference type="Proteomes" id="UP000270924"/>
    </source>
</evidence>
<proteinExistence type="predicted"/>
<feature type="compositionally biased region" description="Basic and acidic residues" evidence="1">
    <location>
        <begin position="1"/>
        <end position="17"/>
    </location>
</feature>
<dbReference type="EMBL" id="UYWW01004301">
    <property type="protein sequence ID" value="VDM13416.1"/>
    <property type="molecule type" value="Genomic_DNA"/>
</dbReference>
<dbReference type="OrthoDB" id="378874at2759"/>
<protein>
    <submittedName>
        <fullName evidence="2">Uncharacterized protein</fullName>
    </submittedName>
</protein>
<keyword evidence="3" id="KW-1185">Reference proteome</keyword>
<evidence type="ECO:0000313" key="2">
    <source>
        <dbReference type="EMBL" id="VDM13416.1"/>
    </source>
</evidence>
<name>A0A3P7E1X0_WUCBA</name>
<feature type="non-terminal residue" evidence="2">
    <location>
        <position position="1"/>
    </location>
</feature>
<evidence type="ECO:0000256" key="1">
    <source>
        <dbReference type="SAM" id="MobiDB-lite"/>
    </source>
</evidence>
<organism evidence="2 3">
    <name type="scientific">Wuchereria bancrofti</name>
    <dbReference type="NCBI Taxonomy" id="6293"/>
    <lineage>
        <taxon>Eukaryota</taxon>
        <taxon>Metazoa</taxon>
        <taxon>Ecdysozoa</taxon>
        <taxon>Nematoda</taxon>
        <taxon>Chromadorea</taxon>
        <taxon>Rhabditida</taxon>
        <taxon>Spirurina</taxon>
        <taxon>Spiruromorpha</taxon>
        <taxon>Filarioidea</taxon>
        <taxon>Onchocercidae</taxon>
        <taxon>Wuchereria</taxon>
    </lineage>
</organism>
<accession>A0A3P7E1X0</accession>
<reference evidence="2 3" key="1">
    <citation type="submission" date="2018-11" db="EMBL/GenBank/DDBJ databases">
        <authorList>
            <consortium name="Pathogen Informatics"/>
        </authorList>
    </citation>
    <scope>NUCLEOTIDE SEQUENCE [LARGE SCALE GENOMIC DNA]</scope>
</reference>
<sequence length="129" mass="14697">PFRSTRGDYRSGRRGTDRNTGFRRQRRGFDKKNAWPDDEEGKSSCWPSEWPDADNKPLTDSWSASSDDKTPNSLPPPPPMSEVQVAWSEATKKSSKEMTATITKEETIVVQRKTEIRKQVSYGEDDPFA</sequence>
<dbReference type="InParanoid" id="A0A3P7E1X0"/>